<keyword evidence="4" id="KW-0804">Transcription</keyword>
<evidence type="ECO:0000259" key="5">
    <source>
        <dbReference type="PROSITE" id="PS50042"/>
    </source>
</evidence>
<dbReference type="PANTHER" id="PTHR24567">
    <property type="entry name" value="CRP FAMILY TRANSCRIPTIONAL REGULATORY PROTEIN"/>
    <property type="match status" value="1"/>
</dbReference>
<keyword evidence="1" id="KW-0805">Transcription regulation</keyword>
<dbReference type="InterPro" id="IPR036390">
    <property type="entry name" value="WH_DNA-bd_sf"/>
</dbReference>
<dbReference type="EMBL" id="NFCF01000110">
    <property type="protein sequence ID" value="OTW44700.1"/>
    <property type="molecule type" value="Genomic_DNA"/>
</dbReference>
<dbReference type="Pfam" id="PF13545">
    <property type="entry name" value="HTH_Crp_2"/>
    <property type="match status" value="1"/>
</dbReference>
<dbReference type="SUPFAM" id="SSF46785">
    <property type="entry name" value="Winged helix' DNA-binding domain"/>
    <property type="match status" value="1"/>
</dbReference>
<dbReference type="GO" id="GO:0003677">
    <property type="term" value="F:DNA binding"/>
    <property type="evidence" value="ECO:0007669"/>
    <property type="project" value="UniProtKB-KW"/>
</dbReference>
<dbReference type="Gene3D" id="1.10.10.10">
    <property type="entry name" value="Winged helix-like DNA-binding domain superfamily/Winged helix DNA-binding domain"/>
    <property type="match status" value="1"/>
</dbReference>
<evidence type="ECO:0000259" key="6">
    <source>
        <dbReference type="PROSITE" id="PS51063"/>
    </source>
</evidence>
<dbReference type="InterPro" id="IPR000595">
    <property type="entry name" value="cNMP-bd_dom"/>
</dbReference>
<organism evidence="7 8">
    <name type="scientific">Bacillus thuringiensis serovar mexicanensis</name>
    <dbReference type="NCBI Taxonomy" id="180868"/>
    <lineage>
        <taxon>Bacteria</taxon>
        <taxon>Bacillati</taxon>
        <taxon>Bacillota</taxon>
        <taxon>Bacilli</taxon>
        <taxon>Bacillales</taxon>
        <taxon>Bacillaceae</taxon>
        <taxon>Bacillus</taxon>
        <taxon>Bacillus cereus group</taxon>
    </lineage>
</organism>
<dbReference type="Proteomes" id="UP000195152">
    <property type="component" value="Unassembled WGS sequence"/>
</dbReference>
<keyword evidence="2" id="KW-0238">DNA-binding</keyword>
<dbReference type="SMART" id="SM00419">
    <property type="entry name" value="HTH_CRP"/>
    <property type="match status" value="1"/>
</dbReference>
<evidence type="ECO:0000313" key="7">
    <source>
        <dbReference type="EMBL" id="OTW44700.1"/>
    </source>
</evidence>
<dbReference type="SUPFAM" id="SSF51206">
    <property type="entry name" value="cAMP-binding domain-like"/>
    <property type="match status" value="1"/>
</dbReference>
<protein>
    <submittedName>
        <fullName evidence="7">Crp/Fnr family transcriptional regulator</fullName>
    </submittedName>
</protein>
<reference evidence="7 8" key="1">
    <citation type="submission" date="2016-10" db="EMBL/GenBank/DDBJ databases">
        <title>Comparative genomics of Bacillus thuringiensis reveals a path to pathogens against multiple invertebrate hosts.</title>
        <authorList>
            <person name="Zheng J."/>
            <person name="Gao Q."/>
            <person name="Liu H."/>
            <person name="Peng D."/>
            <person name="Ruan L."/>
            <person name="Sun M."/>
        </authorList>
    </citation>
    <scope>NUCLEOTIDE SEQUENCE [LARGE SCALE GENOMIC DNA]</scope>
    <source>
        <strain evidence="7">BGSC 4AC1</strain>
    </source>
</reference>
<gene>
    <name evidence="7" type="ORF">BK699_30360</name>
</gene>
<evidence type="ECO:0000313" key="8">
    <source>
        <dbReference type="Proteomes" id="UP000195152"/>
    </source>
</evidence>
<dbReference type="CDD" id="cd00038">
    <property type="entry name" value="CAP_ED"/>
    <property type="match status" value="1"/>
</dbReference>
<dbReference type="InterPro" id="IPR014710">
    <property type="entry name" value="RmlC-like_jellyroll"/>
</dbReference>
<dbReference type="RefSeq" id="WP_000656995.1">
    <property type="nucleotide sequence ID" value="NZ_NFCF01000110.1"/>
</dbReference>
<dbReference type="SMART" id="SM00100">
    <property type="entry name" value="cNMP"/>
    <property type="match status" value="1"/>
</dbReference>
<dbReference type="InterPro" id="IPR012318">
    <property type="entry name" value="HTH_CRP"/>
</dbReference>
<accession>A0A242VZV7</accession>
<feature type="domain" description="HTH crp-type" evidence="6">
    <location>
        <begin position="149"/>
        <end position="222"/>
    </location>
</feature>
<dbReference type="CDD" id="cd00092">
    <property type="entry name" value="HTH_CRP"/>
    <property type="match status" value="1"/>
</dbReference>
<dbReference type="AlphaFoldDB" id="A0A242VZV7"/>
<evidence type="ECO:0000256" key="2">
    <source>
        <dbReference type="ARBA" id="ARBA00023125"/>
    </source>
</evidence>
<comment type="caution">
    <text evidence="7">The sequence shown here is derived from an EMBL/GenBank/DDBJ whole genome shotgun (WGS) entry which is preliminary data.</text>
</comment>
<dbReference type="Gene3D" id="2.60.120.10">
    <property type="entry name" value="Jelly Rolls"/>
    <property type="match status" value="1"/>
</dbReference>
<name>A0A242VZV7_BACTU</name>
<dbReference type="PRINTS" id="PR00034">
    <property type="entry name" value="HTHCRP"/>
</dbReference>
<dbReference type="PROSITE" id="PS50042">
    <property type="entry name" value="CNMP_BINDING_3"/>
    <property type="match status" value="1"/>
</dbReference>
<proteinExistence type="predicted"/>
<evidence type="ECO:0000256" key="1">
    <source>
        <dbReference type="ARBA" id="ARBA00023015"/>
    </source>
</evidence>
<dbReference type="InterPro" id="IPR036388">
    <property type="entry name" value="WH-like_DNA-bd_sf"/>
</dbReference>
<dbReference type="PROSITE" id="PS51063">
    <property type="entry name" value="HTH_CRP_2"/>
    <property type="match status" value="1"/>
</dbReference>
<feature type="domain" description="Cyclic nucleotide-binding" evidence="5">
    <location>
        <begin position="15"/>
        <end position="135"/>
    </location>
</feature>
<dbReference type="GO" id="GO:0003700">
    <property type="term" value="F:DNA-binding transcription factor activity"/>
    <property type="evidence" value="ECO:0007669"/>
    <property type="project" value="TreeGrafter"/>
</dbReference>
<sequence>MKEEMIKEHLREVFLFKELSEEELQPIVDISRLRVYKARSFVFMQGDPLDCVFFIHSGKVKIQKTDITGKEQIVAVLQAGEMFPHAGFFRRGVFPAHAEIIETAQLVVTPIADFEKILIQYPELCIKLFKVLGEKIVDLQNRLEEQILHDTYGQIIMLLLRLCKSNGIQVNNTYTLNTQFTNRELANMIGTSRETISRTINQLKRRKLIALDESGCFIIDPNKLEEIL</sequence>
<evidence type="ECO:0000256" key="4">
    <source>
        <dbReference type="ARBA" id="ARBA00023163"/>
    </source>
</evidence>
<dbReference type="Pfam" id="PF00027">
    <property type="entry name" value="cNMP_binding"/>
    <property type="match status" value="1"/>
</dbReference>
<dbReference type="InterPro" id="IPR050397">
    <property type="entry name" value="Env_Response_Regulators"/>
</dbReference>
<dbReference type="InterPro" id="IPR018490">
    <property type="entry name" value="cNMP-bd_dom_sf"/>
</dbReference>
<dbReference type="PANTHER" id="PTHR24567:SF74">
    <property type="entry name" value="HTH-TYPE TRANSCRIPTIONAL REGULATOR ARCR"/>
    <property type="match status" value="1"/>
</dbReference>
<dbReference type="GO" id="GO:0005829">
    <property type="term" value="C:cytosol"/>
    <property type="evidence" value="ECO:0007669"/>
    <property type="project" value="TreeGrafter"/>
</dbReference>
<keyword evidence="3" id="KW-0010">Activator</keyword>
<evidence type="ECO:0000256" key="3">
    <source>
        <dbReference type="ARBA" id="ARBA00023159"/>
    </source>
</evidence>